<keyword evidence="2" id="KW-0238">DNA-binding</keyword>
<evidence type="ECO:0000256" key="2">
    <source>
        <dbReference type="ARBA" id="ARBA00023125"/>
    </source>
</evidence>
<comment type="caution">
    <text evidence="3">The sequence shown here is derived from an EMBL/GenBank/DDBJ whole genome shotgun (WGS) entry which is preliminary data.</text>
</comment>
<evidence type="ECO:0000313" key="3">
    <source>
        <dbReference type="EMBL" id="MBP2318529.1"/>
    </source>
</evidence>
<keyword evidence="1" id="KW-0680">Restriction system</keyword>
<evidence type="ECO:0000313" key="4">
    <source>
        <dbReference type="Proteomes" id="UP001519331"/>
    </source>
</evidence>
<accession>A0ABS4T246</accession>
<dbReference type="InterPro" id="IPR051212">
    <property type="entry name" value="Type-I_RE_S_subunit"/>
</dbReference>
<organism evidence="3 4">
    <name type="scientific">Nesterenkonia lacusekhoensis</name>
    <dbReference type="NCBI Taxonomy" id="150832"/>
    <lineage>
        <taxon>Bacteria</taxon>
        <taxon>Bacillati</taxon>
        <taxon>Actinomycetota</taxon>
        <taxon>Actinomycetes</taxon>
        <taxon>Micrococcales</taxon>
        <taxon>Micrococcaceae</taxon>
        <taxon>Nesterenkonia</taxon>
    </lineage>
</organism>
<keyword evidence="3" id="KW-0378">Hydrolase</keyword>
<dbReference type="Proteomes" id="UP001519331">
    <property type="component" value="Unassembled WGS sequence"/>
</dbReference>
<dbReference type="InterPro" id="IPR044946">
    <property type="entry name" value="Restrct_endonuc_typeI_TRD_sf"/>
</dbReference>
<dbReference type="PANTHER" id="PTHR43140:SF1">
    <property type="entry name" value="TYPE I RESTRICTION ENZYME ECOKI SPECIFICITY SUBUNIT"/>
    <property type="match status" value="1"/>
</dbReference>
<reference evidence="3 4" key="1">
    <citation type="submission" date="2021-03" db="EMBL/GenBank/DDBJ databases">
        <title>Sequencing the genomes of 1000 actinobacteria strains.</title>
        <authorList>
            <person name="Klenk H.-P."/>
        </authorList>
    </citation>
    <scope>NUCLEOTIDE SEQUENCE [LARGE SCALE GENOMIC DNA]</scope>
    <source>
        <strain evidence="3 4">DSM 12544</strain>
    </source>
</reference>
<name>A0ABS4T246_9MICC</name>
<keyword evidence="4" id="KW-1185">Reference proteome</keyword>
<sequence length="435" mass="48554">MTIPFGRLVTRLDKRAGGKADYRPLLSVSQTHGVVRFSELHDGEPRAESLENYKLVETDDIVLNRMSVRAGAVGIACEPGLVTPDYEALRVNDGADPRFIKYLMKSSWFISEMVRRERGIGAGGGQGVRTSRISFADMRVIPVERFPLDVQRAIADYLDHETAEIDAFIADQEQMMRLIDEHWKSSLIEQIQRGGSQEELRETGLETWPQAPAAWSEERLKASVLSHKNGAWGADPSEDDQTVRCIRVADFDKKHGRIHSRSATDRSYATDVVQREGLRHGDLLIEKSGGGPSSPVGNVVLYEGEGEEMYSNFTARIVTPNWVDSLYALYLHKSLYLSGVTSRSVKQSTGIQNLDMGMYLDERVYLPPFDQQRKIAAQIEAERESLDRLTKDAQVALELARERKSALISATVTGQLEVDRERGAGQLGSEGQEAK</sequence>
<dbReference type="EC" id="3.1.21.3" evidence="3"/>
<dbReference type="EMBL" id="JAGINX010000001">
    <property type="protein sequence ID" value="MBP2318529.1"/>
    <property type="molecule type" value="Genomic_DNA"/>
</dbReference>
<dbReference type="GO" id="GO:0009035">
    <property type="term" value="F:type I site-specific deoxyribonuclease activity"/>
    <property type="evidence" value="ECO:0007669"/>
    <property type="project" value="UniProtKB-EC"/>
</dbReference>
<dbReference type="SUPFAM" id="SSF116734">
    <property type="entry name" value="DNA methylase specificity domain"/>
    <property type="match status" value="2"/>
</dbReference>
<evidence type="ECO:0000256" key="1">
    <source>
        <dbReference type="ARBA" id="ARBA00022747"/>
    </source>
</evidence>
<gene>
    <name evidence="3" type="ORF">JOF45_001548</name>
</gene>
<proteinExistence type="predicted"/>
<dbReference type="Gene3D" id="3.90.220.20">
    <property type="entry name" value="DNA methylase specificity domains"/>
    <property type="match status" value="2"/>
</dbReference>
<protein>
    <submittedName>
        <fullName evidence="3">Type I restriction enzyme S subunit</fullName>
        <ecNumber evidence="3">3.1.21.3</ecNumber>
    </submittedName>
</protein>
<dbReference type="PANTHER" id="PTHR43140">
    <property type="entry name" value="TYPE-1 RESTRICTION ENZYME ECOKI SPECIFICITY PROTEIN"/>
    <property type="match status" value="1"/>
</dbReference>